<evidence type="ECO:0000313" key="3">
    <source>
        <dbReference type="EnsemblMetazoa" id="CapteP210486"/>
    </source>
</evidence>
<feature type="compositionally biased region" description="Polar residues" evidence="1">
    <location>
        <begin position="15"/>
        <end position="27"/>
    </location>
</feature>
<accession>R7VF20</accession>
<sequence length="110" mass="12111">MAGASNVESALQRIELNNNSGASTKQSEAGRRHSAHCVRSNGEGVIPVQDSGECDCDDCMIGRDESLVLKPRRPMSMTFSTIEYFLSVRLIIQVVDPLEHLPVMLFFPCV</sequence>
<dbReference type="EnsemblMetazoa" id="CapteT210486">
    <property type="protein sequence ID" value="CapteP210486"/>
    <property type="gene ID" value="CapteG210486"/>
</dbReference>
<gene>
    <name evidence="2" type="ORF">CAPTEDRAFT_210486</name>
</gene>
<proteinExistence type="predicted"/>
<dbReference type="Proteomes" id="UP000014760">
    <property type="component" value="Unassembled WGS sequence"/>
</dbReference>
<keyword evidence="4" id="KW-1185">Reference proteome</keyword>
<dbReference type="HOGENOM" id="CLU_2173362_0_0_1"/>
<reference evidence="3" key="3">
    <citation type="submission" date="2015-06" db="UniProtKB">
        <authorList>
            <consortium name="EnsemblMetazoa"/>
        </authorList>
    </citation>
    <scope>IDENTIFICATION</scope>
</reference>
<name>R7VF20_CAPTE</name>
<feature type="region of interest" description="Disordered" evidence="1">
    <location>
        <begin position="15"/>
        <end position="34"/>
    </location>
</feature>
<protein>
    <submittedName>
        <fullName evidence="2 3">Uncharacterized protein</fullName>
    </submittedName>
</protein>
<evidence type="ECO:0000313" key="4">
    <source>
        <dbReference type="Proteomes" id="UP000014760"/>
    </source>
</evidence>
<dbReference type="EMBL" id="AMQN01004103">
    <property type="status" value="NOT_ANNOTATED_CDS"/>
    <property type="molecule type" value="Genomic_DNA"/>
</dbReference>
<dbReference type="AlphaFoldDB" id="R7VF20"/>
<organism evidence="2">
    <name type="scientific">Capitella teleta</name>
    <name type="common">Polychaete worm</name>
    <dbReference type="NCBI Taxonomy" id="283909"/>
    <lineage>
        <taxon>Eukaryota</taxon>
        <taxon>Metazoa</taxon>
        <taxon>Spiralia</taxon>
        <taxon>Lophotrochozoa</taxon>
        <taxon>Annelida</taxon>
        <taxon>Polychaeta</taxon>
        <taxon>Sedentaria</taxon>
        <taxon>Scolecida</taxon>
        <taxon>Capitellidae</taxon>
        <taxon>Capitella</taxon>
    </lineage>
</organism>
<reference evidence="2 4" key="2">
    <citation type="journal article" date="2013" name="Nature">
        <title>Insights into bilaterian evolution from three spiralian genomes.</title>
        <authorList>
            <person name="Simakov O."/>
            <person name="Marletaz F."/>
            <person name="Cho S.J."/>
            <person name="Edsinger-Gonzales E."/>
            <person name="Havlak P."/>
            <person name="Hellsten U."/>
            <person name="Kuo D.H."/>
            <person name="Larsson T."/>
            <person name="Lv J."/>
            <person name="Arendt D."/>
            <person name="Savage R."/>
            <person name="Osoegawa K."/>
            <person name="de Jong P."/>
            <person name="Grimwood J."/>
            <person name="Chapman J.A."/>
            <person name="Shapiro H."/>
            <person name="Aerts A."/>
            <person name="Otillar R.P."/>
            <person name="Terry A.Y."/>
            <person name="Boore J.L."/>
            <person name="Grigoriev I.V."/>
            <person name="Lindberg D.R."/>
            <person name="Seaver E.C."/>
            <person name="Weisblat D.A."/>
            <person name="Putnam N.H."/>
            <person name="Rokhsar D.S."/>
        </authorList>
    </citation>
    <scope>NUCLEOTIDE SEQUENCE</scope>
    <source>
        <strain evidence="2 4">I ESC-2004</strain>
    </source>
</reference>
<dbReference type="EMBL" id="KB292627">
    <property type="protein sequence ID" value="ELU17199.1"/>
    <property type="molecule type" value="Genomic_DNA"/>
</dbReference>
<evidence type="ECO:0000256" key="1">
    <source>
        <dbReference type="SAM" id="MobiDB-lite"/>
    </source>
</evidence>
<reference evidence="4" key="1">
    <citation type="submission" date="2012-12" db="EMBL/GenBank/DDBJ databases">
        <authorList>
            <person name="Hellsten U."/>
            <person name="Grimwood J."/>
            <person name="Chapman J.A."/>
            <person name="Shapiro H."/>
            <person name="Aerts A."/>
            <person name="Otillar R.P."/>
            <person name="Terry A.Y."/>
            <person name="Boore J.L."/>
            <person name="Simakov O."/>
            <person name="Marletaz F."/>
            <person name="Cho S.-J."/>
            <person name="Edsinger-Gonzales E."/>
            <person name="Havlak P."/>
            <person name="Kuo D.-H."/>
            <person name="Larsson T."/>
            <person name="Lv J."/>
            <person name="Arendt D."/>
            <person name="Savage R."/>
            <person name="Osoegawa K."/>
            <person name="de Jong P."/>
            <person name="Lindberg D.R."/>
            <person name="Seaver E.C."/>
            <person name="Weisblat D.A."/>
            <person name="Putnam N.H."/>
            <person name="Grigoriev I.V."/>
            <person name="Rokhsar D.S."/>
        </authorList>
    </citation>
    <scope>NUCLEOTIDE SEQUENCE</scope>
    <source>
        <strain evidence="4">I ESC-2004</strain>
    </source>
</reference>
<evidence type="ECO:0000313" key="2">
    <source>
        <dbReference type="EMBL" id="ELU17199.1"/>
    </source>
</evidence>